<dbReference type="Pfam" id="PF01590">
    <property type="entry name" value="GAF"/>
    <property type="match status" value="1"/>
</dbReference>
<evidence type="ECO:0000256" key="4">
    <source>
        <dbReference type="ARBA" id="ARBA00012438"/>
    </source>
</evidence>
<dbReference type="GO" id="GO:0005886">
    <property type="term" value="C:plasma membrane"/>
    <property type="evidence" value="ECO:0007669"/>
    <property type="project" value="UniProtKB-SubCell"/>
</dbReference>
<dbReference type="HOGENOM" id="CLU_000445_89_17_3"/>
<dbReference type="InterPro" id="IPR016132">
    <property type="entry name" value="Phyto_chromo_attachment"/>
</dbReference>
<dbReference type="EC" id="2.7.13.3" evidence="4"/>
<evidence type="ECO:0000259" key="16">
    <source>
        <dbReference type="PROSITE" id="PS50110"/>
    </source>
</evidence>
<keyword evidence="18" id="KW-1185">Reference proteome</keyword>
<dbReference type="InterPro" id="IPR029016">
    <property type="entry name" value="GAF-like_dom_sf"/>
</dbReference>
<dbReference type="InterPro" id="IPR011006">
    <property type="entry name" value="CheY-like_superfamily"/>
</dbReference>
<dbReference type="GO" id="GO:0005524">
    <property type="term" value="F:ATP binding"/>
    <property type="evidence" value="ECO:0007669"/>
    <property type="project" value="UniProtKB-KW"/>
</dbReference>
<evidence type="ECO:0000259" key="15">
    <source>
        <dbReference type="PROSITE" id="PS50109"/>
    </source>
</evidence>
<evidence type="ECO:0000256" key="10">
    <source>
        <dbReference type="ARBA" id="ARBA00022840"/>
    </source>
</evidence>
<evidence type="ECO:0000256" key="13">
    <source>
        <dbReference type="PROSITE-ProRule" id="PRU00169"/>
    </source>
</evidence>
<dbReference type="InterPro" id="IPR003018">
    <property type="entry name" value="GAF"/>
</dbReference>
<evidence type="ECO:0000313" key="18">
    <source>
        <dbReference type="Proteomes" id="UP000010473"/>
    </source>
</evidence>
<dbReference type="SUPFAM" id="SSF47384">
    <property type="entry name" value="Homodimeric domain of signal transducing histidine kinase"/>
    <property type="match status" value="1"/>
</dbReference>
<dbReference type="InterPro" id="IPR036890">
    <property type="entry name" value="HATPase_C_sf"/>
</dbReference>
<dbReference type="STRING" id="111780.Sta7437_0946"/>
<evidence type="ECO:0000256" key="2">
    <source>
        <dbReference type="ARBA" id="ARBA00004236"/>
    </source>
</evidence>
<dbReference type="SMART" id="SM00388">
    <property type="entry name" value="HisKA"/>
    <property type="match status" value="1"/>
</dbReference>
<dbReference type="SMART" id="SM00387">
    <property type="entry name" value="HATPase_c"/>
    <property type="match status" value="1"/>
</dbReference>
<dbReference type="InterPro" id="IPR001789">
    <property type="entry name" value="Sig_transdc_resp-reg_receiver"/>
</dbReference>
<evidence type="ECO:0000256" key="9">
    <source>
        <dbReference type="ARBA" id="ARBA00022777"/>
    </source>
</evidence>
<keyword evidence="11" id="KW-0902">Two-component regulatory system</keyword>
<evidence type="ECO:0000256" key="7">
    <source>
        <dbReference type="ARBA" id="ARBA00022679"/>
    </source>
</evidence>
<dbReference type="SUPFAM" id="SSF55874">
    <property type="entry name" value="ATPase domain of HSP90 chaperone/DNA topoisomerase II/histidine kinase"/>
    <property type="match status" value="1"/>
</dbReference>
<dbReference type="PANTHER" id="PTHR43711">
    <property type="entry name" value="TWO-COMPONENT HISTIDINE KINASE"/>
    <property type="match status" value="1"/>
</dbReference>
<evidence type="ECO:0000256" key="8">
    <source>
        <dbReference type="ARBA" id="ARBA00022741"/>
    </source>
</evidence>
<proteinExistence type="inferred from homology"/>
<dbReference type="PANTHER" id="PTHR43711:SF26">
    <property type="entry name" value="SENSOR HISTIDINE KINASE RCSC"/>
    <property type="match status" value="1"/>
</dbReference>
<evidence type="ECO:0000256" key="3">
    <source>
        <dbReference type="ARBA" id="ARBA00006402"/>
    </source>
</evidence>
<dbReference type="InterPro" id="IPR004358">
    <property type="entry name" value="Sig_transdc_His_kin-like_C"/>
</dbReference>
<dbReference type="CDD" id="cd16922">
    <property type="entry name" value="HATPase_EvgS-ArcB-TorS-like"/>
    <property type="match status" value="1"/>
</dbReference>
<dbReference type="Gene3D" id="1.10.287.130">
    <property type="match status" value="1"/>
</dbReference>
<keyword evidence="8" id="KW-0547">Nucleotide-binding</keyword>
<gene>
    <name evidence="17" type="ordered locus">Sta7437_0946</name>
</gene>
<dbReference type="Pfam" id="PF00512">
    <property type="entry name" value="HisKA"/>
    <property type="match status" value="1"/>
</dbReference>
<dbReference type="RefSeq" id="WP_015192201.1">
    <property type="nucleotide sequence ID" value="NC_019748.1"/>
</dbReference>
<dbReference type="Gene3D" id="3.40.50.2300">
    <property type="match status" value="1"/>
</dbReference>
<dbReference type="Pfam" id="PF02518">
    <property type="entry name" value="HATPase_c"/>
    <property type="match status" value="1"/>
</dbReference>
<evidence type="ECO:0000313" key="17">
    <source>
        <dbReference type="EMBL" id="AFZ34528.1"/>
    </source>
</evidence>
<evidence type="ECO:0000256" key="5">
    <source>
        <dbReference type="ARBA" id="ARBA00022475"/>
    </source>
</evidence>
<evidence type="ECO:0000256" key="1">
    <source>
        <dbReference type="ARBA" id="ARBA00000085"/>
    </source>
</evidence>
<dbReference type="eggNOG" id="COG3437">
    <property type="taxonomic scope" value="Bacteria"/>
</dbReference>
<dbReference type="Proteomes" id="UP000010473">
    <property type="component" value="Chromosome"/>
</dbReference>
<keyword evidence="6" id="KW-0597">Phosphoprotein</keyword>
<name>K9XPR4_STAC7</name>
<reference evidence="18" key="1">
    <citation type="journal article" date="2013" name="Proc. Natl. Acad. Sci. U.S.A.">
        <title>Improving the coverage of the cyanobacterial phylum using diversity-driven genome sequencing.</title>
        <authorList>
            <person name="Shih P.M."/>
            <person name="Wu D."/>
            <person name="Latifi A."/>
            <person name="Axen S.D."/>
            <person name="Fewer D.P."/>
            <person name="Talla E."/>
            <person name="Calteau A."/>
            <person name="Cai F."/>
            <person name="Tandeau de Marsac N."/>
            <person name="Rippka R."/>
            <person name="Herdman M."/>
            <person name="Sivonen K."/>
            <person name="Coursin T."/>
            <person name="Laurent T."/>
            <person name="Goodwin L."/>
            <person name="Nolan M."/>
            <person name="Davenport K.W."/>
            <person name="Han C.S."/>
            <person name="Rubin E.M."/>
            <person name="Eisen J.A."/>
            <person name="Woyke T."/>
            <person name="Gugger M."/>
            <person name="Kerfeld C.A."/>
        </authorList>
    </citation>
    <scope>NUCLEOTIDE SEQUENCE [LARGE SCALE GENOMIC DNA]</scope>
    <source>
        <strain evidence="18">ATCC 29371 / PCC 7437</strain>
    </source>
</reference>
<dbReference type="SMART" id="SM00065">
    <property type="entry name" value="GAF"/>
    <property type="match status" value="1"/>
</dbReference>
<dbReference type="PROSITE" id="PS50046">
    <property type="entry name" value="PHYTOCHROME_2"/>
    <property type="match status" value="1"/>
</dbReference>
<dbReference type="EMBL" id="CP003653">
    <property type="protein sequence ID" value="AFZ34528.1"/>
    <property type="molecule type" value="Genomic_DNA"/>
</dbReference>
<dbReference type="eggNOG" id="COG2205">
    <property type="taxonomic scope" value="Bacteria"/>
</dbReference>
<evidence type="ECO:0000256" key="11">
    <source>
        <dbReference type="ARBA" id="ARBA00023012"/>
    </source>
</evidence>
<dbReference type="InterPro" id="IPR005467">
    <property type="entry name" value="His_kinase_dom"/>
</dbReference>
<evidence type="ECO:0000256" key="6">
    <source>
        <dbReference type="ARBA" id="ARBA00022553"/>
    </source>
</evidence>
<keyword evidence="12" id="KW-0472">Membrane</keyword>
<dbReference type="Gene3D" id="3.30.450.40">
    <property type="match status" value="1"/>
</dbReference>
<keyword evidence="9 17" id="KW-0418">Kinase</keyword>
<dbReference type="InterPro" id="IPR003661">
    <property type="entry name" value="HisK_dim/P_dom"/>
</dbReference>
<dbReference type="PATRIC" id="fig|111780.3.peg.986"/>
<dbReference type="InterPro" id="IPR050736">
    <property type="entry name" value="Sensor_HK_Regulatory"/>
</dbReference>
<accession>K9XPR4</accession>
<evidence type="ECO:0000256" key="12">
    <source>
        <dbReference type="ARBA" id="ARBA00023136"/>
    </source>
</evidence>
<feature type="domain" description="Phytochrome chromophore attachment site" evidence="14">
    <location>
        <begin position="189"/>
        <end position="340"/>
    </location>
</feature>
<dbReference type="Gene3D" id="3.30.565.10">
    <property type="entry name" value="Histidine kinase-like ATPase, C-terminal domain"/>
    <property type="match status" value="1"/>
</dbReference>
<dbReference type="SUPFAM" id="SSF52172">
    <property type="entry name" value="CheY-like"/>
    <property type="match status" value="1"/>
</dbReference>
<protein>
    <recommendedName>
        <fullName evidence="4">histidine kinase</fullName>
        <ecNumber evidence="4">2.7.13.3</ecNumber>
    </recommendedName>
</protein>
<comment type="catalytic activity">
    <reaction evidence="1">
        <text>ATP + protein L-histidine = ADP + protein N-phospho-L-histidine.</text>
        <dbReference type="EC" id="2.7.13.3"/>
    </reaction>
</comment>
<dbReference type="GO" id="GO:0000155">
    <property type="term" value="F:phosphorelay sensor kinase activity"/>
    <property type="evidence" value="ECO:0007669"/>
    <property type="project" value="InterPro"/>
</dbReference>
<comment type="subcellular location">
    <subcellularLocation>
        <location evidence="2">Cell membrane</location>
    </subcellularLocation>
</comment>
<keyword evidence="10" id="KW-0067">ATP-binding</keyword>
<dbReference type="SUPFAM" id="SSF55781">
    <property type="entry name" value="GAF domain-like"/>
    <property type="match status" value="1"/>
</dbReference>
<sequence>MSIFQPFIIKRKISSTSFEQLYSLWEKTAKMAGEEATFFTEEMFLSFIITNKINPKIDNKLEKFCLLITPQLNALLLGRLDRITDSYQINITFEPKAIADYFNRLTEQYQVTPDCFKHLQERVLLKLNNFCKPMNEFTCQVINILTANPNYEEYPSFFNNLPVEQIIHDQVEQERILNQVKIQISQHTDLPEIIQMTIEQVCSLLCLDRLVIYQLDVPIDSIESNDRNTKLIDTVTYEAKASEDINSILYFQDEICFQEAIQFKHKYRNGFSLVVNDTRTETKFNPCLQELMRRLNVKAKLVTPINVQDQLWGFLIAHQCLNSRQWQSRESRFLKQIAEYLAIAIYQNQSYQQLQAQKQLLEEQVNTKAKQLQDALLAAQVASQSKHEFIGSISHELRTPLTCIIGLSGTLLHWSLANGKIPLPVEKQQQYLKTIQDSGKQLLSLINNILEVSELEAGKYLLNISRFSLQELAKNVLQFVQEDAQNKQISLSLEFKVKLEEDLFYADRERLSEILLNLLSNGIKFTPAGGKVTLRIWKEQQKTIFEVEDNGIGISQQQLPLLFEKFQQLESFLQRTHGGVGLGLALTKQLVELHGGNISVESVLGEGSIFTVYLPNQTSEKLPVHENVLYSGEREIVETKTIILIAQQEENATLLCQLITAAGYQIVWLINVETAIEQIAVLNPNLLIIEQSFSREEIKQLKDNLPEINGGCSLKLVSLYSQLNEQKQHFSAQGIDDYLSLAMSPSELLQKIDALIK</sequence>
<dbReference type="InterPro" id="IPR003594">
    <property type="entry name" value="HATPase_dom"/>
</dbReference>
<keyword evidence="5" id="KW-1003">Cell membrane</keyword>
<dbReference type="CDD" id="cd00082">
    <property type="entry name" value="HisKA"/>
    <property type="match status" value="1"/>
</dbReference>
<comment type="similarity">
    <text evidence="3">In the N-terminal section; belongs to the phytochrome family.</text>
</comment>
<dbReference type="OrthoDB" id="500345at2"/>
<organism evidence="17 18">
    <name type="scientific">Stanieria cyanosphaera (strain ATCC 29371 / PCC 7437)</name>
    <dbReference type="NCBI Taxonomy" id="111780"/>
    <lineage>
        <taxon>Bacteria</taxon>
        <taxon>Bacillati</taxon>
        <taxon>Cyanobacteriota</taxon>
        <taxon>Cyanophyceae</taxon>
        <taxon>Pleurocapsales</taxon>
        <taxon>Dermocarpellaceae</taxon>
        <taxon>Stanieria</taxon>
    </lineage>
</organism>
<dbReference type="InterPro" id="IPR036097">
    <property type="entry name" value="HisK_dim/P_sf"/>
</dbReference>
<comment type="caution">
    <text evidence="13">Lacks conserved residue(s) required for the propagation of feature annotation.</text>
</comment>
<dbReference type="KEGG" id="scs:Sta7437_0946"/>
<dbReference type="FunFam" id="3.30.565.10:FF:000023">
    <property type="entry name" value="PAS domain-containing sensor histidine kinase"/>
    <property type="match status" value="1"/>
</dbReference>
<feature type="domain" description="Response regulatory" evidence="16">
    <location>
        <begin position="641"/>
        <end position="756"/>
    </location>
</feature>
<dbReference type="PROSITE" id="PS50109">
    <property type="entry name" value="HIS_KIN"/>
    <property type="match status" value="1"/>
</dbReference>
<dbReference type="PRINTS" id="PR00344">
    <property type="entry name" value="BCTRLSENSOR"/>
</dbReference>
<keyword evidence="7" id="KW-0808">Transferase</keyword>
<feature type="domain" description="Histidine kinase" evidence="15">
    <location>
        <begin position="392"/>
        <end position="618"/>
    </location>
</feature>
<dbReference type="PROSITE" id="PS50110">
    <property type="entry name" value="RESPONSE_REGULATORY"/>
    <property type="match status" value="1"/>
</dbReference>
<evidence type="ECO:0000259" key="14">
    <source>
        <dbReference type="PROSITE" id="PS50046"/>
    </source>
</evidence>
<dbReference type="AlphaFoldDB" id="K9XPR4"/>